<keyword evidence="2" id="KW-1185">Reference proteome</keyword>
<dbReference type="Proteomes" id="UP000700596">
    <property type="component" value="Unassembled WGS sequence"/>
</dbReference>
<organism evidence="1 2">
    <name type="scientific">Dendryphion nanum</name>
    <dbReference type="NCBI Taxonomy" id="256645"/>
    <lineage>
        <taxon>Eukaryota</taxon>
        <taxon>Fungi</taxon>
        <taxon>Dikarya</taxon>
        <taxon>Ascomycota</taxon>
        <taxon>Pezizomycotina</taxon>
        <taxon>Dothideomycetes</taxon>
        <taxon>Pleosporomycetidae</taxon>
        <taxon>Pleosporales</taxon>
        <taxon>Torulaceae</taxon>
        <taxon>Dendryphion</taxon>
    </lineage>
</organism>
<protein>
    <submittedName>
        <fullName evidence="1">Uncharacterized protein</fullName>
    </submittedName>
</protein>
<accession>A0A9P9IB49</accession>
<dbReference type="OrthoDB" id="288942at2759"/>
<gene>
    <name evidence="1" type="ORF">B0J11DRAFT_146014</name>
</gene>
<dbReference type="EMBL" id="JAGMWT010000019">
    <property type="protein sequence ID" value="KAH7113239.1"/>
    <property type="molecule type" value="Genomic_DNA"/>
</dbReference>
<sequence>MSGDRVMSSLIQQLRHVTYLCRTALPSITFYIALRVNQDIGLEPRLTINPTASPIIHCDTHTWQVLSQQCDLSKPIDISRDRFGFNHAYRTIVNTSFLRTCRRAYCEANTLALRGATHHVAPYGIETYPNTWDHYIHHFTGQQGHNLYHLHWMTMNKPREIGVSQMGRYLRPHLHWRRITWSGRICALAGDVLNCQTIPSVLGSMLPISCEEVNLEVTSRIGANDVTASKEVADAWKQANVAITRIDGVQLLIDDNFSREFVTCAYNSRQTFKSIYVVRVCWRTKTPRREYMHMDYLDCLKTELSKSQFTHEIDVFNSRIHG</sequence>
<proteinExistence type="predicted"/>
<dbReference type="AlphaFoldDB" id="A0A9P9IB49"/>
<name>A0A9P9IB49_9PLEO</name>
<reference evidence="1" key="1">
    <citation type="journal article" date="2021" name="Nat. Commun.">
        <title>Genetic determinants of endophytism in the Arabidopsis root mycobiome.</title>
        <authorList>
            <person name="Mesny F."/>
            <person name="Miyauchi S."/>
            <person name="Thiergart T."/>
            <person name="Pickel B."/>
            <person name="Atanasova L."/>
            <person name="Karlsson M."/>
            <person name="Huettel B."/>
            <person name="Barry K.W."/>
            <person name="Haridas S."/>
            <person name="Chen C."/>
            <person name="Bauer D."/>
            <person name="Andreopoulos W."/>
            <person name="Pangilinan J."/>
            <person name="LaButti K."/>
            <person name="Riley R."/>
            <person name="Lipzen A."/>
            <person name="Clum A."/>
            <person name="Drula E."/>
            <person name="Henrissat B."/>
            <person name="Kohler A."/>
            <person name="Grigoriev I.V."/>
            <person name="Martin F.M."/>
            <person name="Hacquard S."/>
        </authorList>
    </citation>
    <scope>NUCLEOTIDE SEQUENCE</scope>
    <source>
        <strain evidence="1">MPI-CAGE-CH-0243</strain>
    </source>
</reference>
<comment type="caution">
    <text evidence="1">The sequence shown here is derived from an EMBL/GenBank/DDBJ whole genome shotgun (WGS) entry which is preliminary data.</text>
</comment>
<evidence type="ECO:0000313" key="1">
    <source>
        <dbReference type="EMBL" id="KAH7113239.1"/>
    </source>
</evidence>
<evidence type="ECO:0000313" key="2">
    <source>
        <dbReference type="Proteomes" id="UP000700596"/>
    </source>
</evidence>